<dbReference type="Gene3D" id="3.60.15.10">
    <property type="entry name" value="Ribonuclease Z/Hydroxyacylglutathione hydrolase-like"/>
    <property type="match status" value="1"/>
</dbReference>
<accession>A0ABS7KU58</accession>
<evidence type="ECO:0000259" key="1">
    <source>
        <dbReference type="SMART" id="SM00849"/>
    </source>
</evidence>
<evidence type="ECO:0000313" key="3">
    <source>
        <dbReference type="Proteomes" id="UP001299068"/>
    </source>
</evidence>
<sequence>MLKKLTDRVYYMKNRESGDRPALGVVIGDKYSLIIDGGNSKSHAEEFLNEVNKLNHSPLKYLVITHWHWDHIVGANYMNLINIVNGITNEKLDKLRDLEWTNSAIEERVKSGEEIEFCLEHIKIEHPDNNRKISIPTGDIIYDELLKIDLGGVKVFVEHISSDHSNDNSIVLIEENDKTTAFIGDSLYLDMYNGEWSYSNDKFIPLLIELQCYEADYYVPSHHGIYTKESFDEYVNHMKSISKLVSDKTSIEDCINEFKKEFNKEPNEDEVYDMNCFVEGNKKSYKVHLS</sequence>
<feature type="domain" description="Metallo-beta-lactamase" evidence="1">
    <location>
        <begin position="21"/>
        <end position="222"/>
    </location>
</feature>
<dbReference type="EMBL" id="JAIKTU010000001">
    <property type="protein sequence ID" value="MBY0754112.1"/>
    <property type="molecule type" value="Genomic_DNA"/>
</dbReference>
<keyword evidence="3" id="KW-1185">Reference proteome</keyword>
<comment type="caution">
    <text evidence="2">The sequence shown here is derived from an EMBL/GenBank/DDBJ whole genome shotgun (WGS) entry which is preliminary data.</text>
</comment>
<proteinExistence type="predicted"/>
<dbReference type="PANTHER" id="PTHR42951">
    <property type="entry name" value="METALLO-BETA-LACTAMASE DOMAIN-CONTAINING"/>
    <property type="match status" value="1"/>
</dbReference>
<dbReference type="RefSeq" id="WP_221858520.1">
    <property type="nucleotide sequence ID" value="NZ_JAIKTU010000001.1"/>
</dbReference>
<name>A0ABS7KU58_CLOSR</name>
<organism evidence="2 3">
    <name type="scientific">Clostridium sardiniense</name>
    <name type="common">Clostridium absonum</name>
    <dbReference type="NCBI Taxonomy" id="29369"/>
    <lineage>
        <taxon>Bacteria</taxon>
        <taxon>Bacillati</taxon>
        <taxon>Bacillota</taxon>
        <taxon>Clostridia</taxon>
        <taxon>Eubacteriales</taxon>
        <taxon>Clostridiaceae</taxon>
        <taxon>Clostridium</taxon>
    </lineage>
</organism>
<dbReference type="Pfam" id="PF00753">
    <property type="entry name" value="Lactamase_B"/>
    <property type="match status" value="1"/>
</dbReference>
<gene>
    <name evidence="2" type="ORF">K5V21_01455</name>
</gene>
<protein>
    <submittedName>
        <fullName evidence="2">MBL fold metallo-hydrolase</fullName>
    </submittedName>
</protein>
<dbReference type="Proteomes" id="UP001299068">
    <property type="component" value="Unassembled WGS sequence"/>
</dbReference>
<reference evidence="2 3" key="1">
    <citation type="journal article" date="2021" name="Cell Host Microbe">
        <title>in vivo commensal control of Clostridioides difficile virulence.</title>
        <authorList>
            <person name="Girinathan B.P."/>
            <person name="Dibenedetto N."/>
            <person name="Worley J.N."/>
            <person name="Peltier J."/>
            <person name="Arrieta-Ortiz M.L."/>
            <person name="Rupa Christinal Immanuel S."/>
            <person name="Lavin R."/>
            <person name="Delaney M.L."/>
            <person name="Cummins C."/>
            <person name="Hoffmann M."/>
            <person name="Luo Y."/>
            <person name="Gonzalez-Escalona N."/>
            <person name="Allard M."/>
            <person name="Onderdonk A.B."/>
            <person name="Gerber G.K."/>
            <person name="Sonenshein A.L."/>
            <person name="Baliga N."/>
            <person name="Dupuy B."/>
            <person name="Bry L."/>
        </authorList>
    </citation>
    <scope>NUCLEOTIDE SEQUENCE [LARGE SCALE GENOMIC DNA]</scope>
    <source>
        <strain evidence="2 3">DSM 599</strain>
    </source>
</reference>
<dbReference type="InterPro" id="IPR036866">
    <property type="entry name" value="RibonucZ/Hydroxyglut_hydro"/>
</dbReference>
<dbReference type="InterPro" id="IPR050855">
    <property type="entry name" value="NDM-1-like"/>
</dbReference>
<evidence type="ECO:0000313" key="2">
    <source>
        <dbReference type="EMBL" id="MBY0754112.1"/>
    </source>
</evidence>
<dbReference type="SMART" id="SM00849">
    <property type="entry name" value="Lactamase_B"/>
    <property type="match status" value="1"/>
</dbReference>
<dbReference type="SUPFAM" id="SSF56281">
    <property type="entry name" value="Metallo-hydrolase/oxidoreductase"/>
    <property type="match status" value="1"/>
</dbReference>
<dbReference type="PANTHER" id="PTHR42951:SF4">
    <property type="entry name" value="ACYL-COENZYME A THIOESTERASE MBLAC2"/>
    <property type="match status" value="1"/>
</dbReference>
<dbReference type="InterPro" id="IPR001279">
    <property type="entry name" value="Metallo-B-lactamas"/>
</dbReference>